<dbReference type="GO" id="GO:0015074">
    <property type="term" value="P:DNA integration"/>
    <property type="evidence" value="ECO:0007669"/>
    <property type="project" value="InterPro"/>
</dbReference>
<evidence type="ECO:0000256" key="2">
    <source>
        <dbReference type="SAM" id="MobiDB-lite"/>
    </source>
</evidence>
<dbReference type="Gene3D" id="1.10.443.10">
    <property type="entry name" value="Intergrase catalytic core"/>
    <property type="match status" value="1"/>
</dbReference>
<feature type="region of interest" description="Disordered" evidence="2">
    <location>
        <begin position="197"/>
        <end position="218"/>
    </location>
</feature>
<name>A0A1H8AQH0_9SPHN</name>
<dbReference type="OrthoDB" id="9808346at2"/>
<dbReference type="AlphaFoldDB" id="A0A1H8AQH0"/>
<gene>
    <name evidence="3" type="ORF">SAMN05192583_1012</name>
</gene>
<keyword evidence="1" id="KW-0233">DNA recombination</keyword>
<dbReference type="RefSeq" id="WP_093664385.1">
    <property type="nucleotide sequence ID" value="NZ_FOCF01000002.1"/>
</dbReference>
<dbReference type="SUPFAM" id="SSF56349">
    <property type="entry name" value="DNA breaking-rejoining enzymes"/>
    <property type="match status" value="1"/>
</dbReference>
<evidence type="ECO:0000313" key="4">
    <source>
        <dbReference type="Proteomes" id="UP000199206"/>
    </source>
</evidence>
<sequence length="447" mass="49599">MPRQETPLYRRGKYWLGWDRKVDGSLRSPNLTIFWYDPAAGRVRSASSGTAQEDLAVLALDRKYLADTDEAPAFCHACGQPLAQAQAYLLTDAIADYRLEWGDARASADTIEGRLKHVLDFLDVEEARGSEGRFGIATSCAAACTSVFVHAFRAWSRKQPVVWRNKAGLVTKSKDRSPAATEAAIAQLVAVLNHAVNADPPRSDKRPTYKPLPPSQVQRTRRTRIGIEELAKIVAYAAEPNKRRGSLHRFIVASICTIARPGAVVEISVTPERNQWWPGSPTIDLNPNGRTQNKKRRPLLPVLPLLAEWLDAERVEYDALPVEERIGRGWLVNYYGRPVKSIDRAWDAMLVDLGFPTGREWKPYVLRHSLATLARNRGAEKWDLEGFMGHRASSQTEVYAVGEFPTVVSALASIISDIERLAPGSLHRNATGASRAPLAPREAKMPG</sequence>
<accession>A0A1H8AQH0</accession>
<dbReference type="InterPro" id="IPR011010">
    <property type="entry name" value="DNA_brk_join_enz"/>
</dbReference>
<dbReference type="GO" id="GO:0003677">
    <property type="term" value="F:DNA binding"/>
    <property type="evidence" value="ECO:0007669"/>
    <property type="project" value="InterPro"/>
</dbReference>
<dbReference type="STRING" id="1166340.SAMN05192583_1012"/>
<evidence type="ECO:0000256" key="1">
    <source>
        <dbReference type="ARBA" id="ARBA00023172"/>
    </source>
</evidence>
<dbReference type="EMBL" id="FOCF01000002">
    <property type="protein sequence ID" value="SEM72813.1"/>
    <property type="molecule type" value="Genomic_DNA"/>
</dbReference>
<reference evidence="4" key="1">
    <citation type="submission" date="2016-10" db="EMBL/GenBank/DDBJ databases">
        <authorList>
            <person name="Varghese N."/>
            <person name="Submissions S."/>
        </authorList>
    </citation>
    <scope>NUCLEOTIDE SEQUENCE [LARGE SCALE GENOMIC DNA]</scope>
    <source>
        <strain evidence="4">S6-262</strain>
    </source>
</reference>
<dbReference type="InterPro" id="IPR013762">
    <property type="entry name" value="Integrase-like_cat_sf"/>
</dbReference>
<dbReference type="GO" id="GO:0006310">
    <property type="term" value="P:DNA recombination"/>
    <property type="evidence" value="ECO:0007669"/>
    <property type="project" value="UniProtKB-KW"/>
</dbReference>
<organism evidence="3 4">
    <name type="scientific">Sphingomonas gellani</name>
    <dbReference type="NCBI Taxonomy" id="1166340"/>
    <lineage>
        <taxon>Bacteria</taxon>
        <taxon>Pseudomonadati</taxon>
        <taxon>Pseudomonadota</taxon>
        <taxon>Alphaproteobacteria</taxon>
        <taxon>Sphingomonadales</taxon>
        <taxon>Sphingomonadaceae</taxon>
        <taxon>Sphingomonas</taxon>
    </lineage>
</organism>
<evidence type="ECO:0000313" key="3">
    <source>
        <dbReference type="EMBL" id="SEM72813.1"/>
    </source>
</evidence>
<protein>
    <recommendedName>
        <fullName evidence="5">Phage integrase family protein</fullName>
    </recommendedName>
</protein>
<proteinExistence type="predicted"/>
<evidence type="ECO:0008006" key="5">
    <source>
        <dbReference type="Google" id="ProtNLM"/>
    </source>
</evidence>
<dbReference type="Proteomes" id="UP000199206">
    <property type="component" value="Unassembled WGS sequence"/>
</dbReference>
<keyword evidence="4" id="KW-1185">Reference proteome</keyword>